<dbReference type="GO" id="GO:0016787">
    <property type="term" value="F:hydrolase activity"/>
    <property type="evidence" value="ECO:0007669"/>
    <property type="project" value="UniProtKB-KW"/>
</dbReference>
<dbReference type="SMART" id="SM00487">
    <property type="entry name" value="DEXDc"/>
    <property type="match status" value="1"/>
</dbReference>
<dbReference type="EC" id="3.6.4.13" evidence="7"/>
<evidence type="ECO:0000256" key="6">
    <source>
        <dbReference type="RuleBase" id="RU000492"/>
    </source>
</evidence>
<comment type="similarity">
    <text evidence="6">Belongs to the DEAD box helicase family.</text>
</comment>
<name>A0A7R8XDV8_9CRUS</name>
<evidence type="ECO:0000313" key="10">
    <source>
        <dbReference type="EMBL" id="CAD7248511.1"/>
    </source>
</evidence>
<evidence type="ECO:0000256" key="7">
    <source>
        <dbReference type="RuleBase" id="RU365068"/>
    </source>
</evidence>
<evidence type="ECO:0000256" key="3">
    <source>
        <dbReference type="ARBA" id="ARBA00022806"/>
    </source>
</evidence>
<dbReference type="Pfam" id="PF00270">
    <property type="entry name" value="DEAD"/>
    <property type="match status" value="1"/>
</dbReference>
<dbReference type="InterPro" id="IPR027417">
    <property type="entry name" value="P-loop_NTPase"/>
</dbReference>
<dbReference type="GO" id="GO:0003723">
    <property type="term" value="F:RNA binding"/>
    <property type="evidence" value="ECO:0007669"/>
    <property type="project" value="UniProtKB-UniRule"/>
</dbReference>
<dbReference type="InterPro" id="IPR000629">
    <property type="entry name" value="RNA-helicase_DEAD-box_CS"/>
</dbReference>
<dbReference type="AlphaFoldDB" id="A0A7R8XDV8"/>
<dbReference type="PROSITE" id="PS51192">
    <property type="entry name" value="HELICASE_ATP_BIND_1"/>
    <property type="match status" value="1"/>
</dbReference>
<reference evidence="10" key="1">
    <citation type="submission" date="2020-11" db="EMBL/GenBank/DDBJ databases">
        <authorList>
            <person name="Tran Van P."/>
        </authorList>
    </citation>
    <scope>NUCLEOTIDE SEQUENCE</scope>
</reference>
<protein>
    <recommendedName>
        <fullName evidence="7">ATP-dependent RNA helicase</fullName>
        <ecNumber evidence="7">3.6.4.13</ecNumber>
    </recommendedName>
</protein>
<accession>A0A7R8XDV8</accession>
<keyword evidence="5 7" id="KW-0694">RNA-binding</keyword>
<comment type="domain">
    <text evidence="7">The Q motif is unique to and characteristic of the DEAD box family of RNA helicases and controls ATP binding and hydrolysis.</text>
</comment>
<sequence>MPEHDAGNARDETKEVGAIVIAPTRELATQVHQVLEQGFLEGVGLTSMLVTGGGDPGKDIQRFREKGGNVVVGTPGRLLDLFQFRGASVGDFNFAAHVRSLEVLVLDEADKLLEFGFATALDSIISHLPKQRRTGLFSATQTQAVQDLVRTGMRNPVEVRVRSVGGTGGRDVGVPDTLTNYYTLCAEERKLDLLAAFLREKCAERKEKVLVFVATCACVDYFGSALIGILEDVQVLSLHGRMRGRRYLVFDRFRNLESGVLVCTDVMARGIDIPDIDWVVQFDPPSTGVAFVHRAGRTARSGSQGSSLLFLLPNEQPYVEFLLLNQKVSLSEMKEVVEEGKVKPTKELLEGLQIRDRAMMDKANRAFVSFIQFYCKHPLYLVFQLKEMNLGKLAQGFGLLRMPRMPEFRALARGLQDFQPSSLDLNSIPYR</sequence>
<dbReference type="EMBL" id="CAJPEV010001878">
    <property type="protein sequence ID" value="CAG0894707.1"/>
    <property type="molecule type" value="Genomic_DNA"/>
</dbReference>
<dbReference type="GO" id="GO:0003724">
    <property type="term" value="F:RNA helicase activity"/>
    <property type="evidence" value="ECO:0007669"/>
    <property type="project" value="UniProtKB-EC"/>
</dbReference>
<keyword evidence="2 6" id="KW-0378">Hydrolase</keyword>
<keyword evidence="3 6" id="KW-0347">Helicase</keyword>
<dbReference type="Gene3D" id="3.40.50.300">
    <property type="entry name" value="P-loop containing nucleotide triphosphate hydrolases"/>
    <property type="match status" value="2"/>
</dbReference>
<dbReference type="SMART" id="SM00490">
    <property type="entry name" value="HELICc"/>
    <property type="match status" value="1"/>
</dbReference>
<dbReference type="SMART" id="SM01178">
    <property type="entry name" value="DUF4217"/>
    <property type="match status" value="1"/>
</dbReference>
<keyword evidence="11" id="KW-1185">Reference proteome</keyword>
<dbReference type="InterPro" id="IPR001650">
    <property type="entry name" value="Helicase_C-like"/>
</dbReference>
<comment type="catalytic activity">
    <reaction evidence="7">
        <text>ATP + H2O = ADP + phosphate + H(+)</text>
        <dbReference type="Rhea" id="RHEA:13065"/>
        <dbReference type="ChEBI" id="CHEBI:15377"/>
        <dbReference type="ChEBI" id="CHEBI:15378"/>
        <dbReference type="ChEBI" id="CHEBI:30616"/>
        <dbReference type="ChEBI" id="CHEBI:43474"/>
        <dbReference type="ChEBI" id="CHEBI:456216"/>
        <dbReference type="EC" id="3.6.4.13"/>
    </reaction>
</comment>
<dbReference type="InterPro" id="IPR011545">
    <property type="entry name" value="DEAD/DEAH_box_helicase_dom"/>
</dbReference>
<keyword evidence="4 6" id="KW-0067">ATP-binding</keyword>
<feature type="domain" description="Helicase ATP-binding" evidence="8">
    <location>
        <begin position="1"/>
        <end position="159"/>
    </location>
</feature>
<dbReference type="InterPro" id="IPR014001">
    <property type="entry name" value="Helicase_ATP-bd"/>
</dbReference>
<dbReference type="GO" id="GO:0005524">
    <property type="term" value="F:ATP binding"/>
    <property type="evidence" value="ECO:0007669"/>
    <property type="project" value="UniProtKB-UniRule"/>
</dbReference>
<keyword evidence="1 6" id="KW-0547">Nucleotide-binding</keyword>
<evidence type="ECO:0000256" key="1">
    <source>
        <dbReference type="ARBA" id="ARBA00022741"/>
    </source>
</evidence>
<proteinExistence type="inferred from homology"/>
<dbReference type="CDD" id="cd18787">
    <property type="entry name" value="SF2_C_DEAD"/>
    <property type="match status" value="1"/>
</dbReference>
<dbReference type="PANTHER" id="PTHR24031">
    <property type="entry name" value="RNA HELICASE"/>
    <property type="match status" value="1"/>
</dbReference>
<dbReference type="OrthoDB" id="7396459at2759"/>
<dbReference type="PROSITE" id="PS51194">
    <property type="entry name" value="HELICASE_CTER"/>
    <property type="match status" value="1"/>
</dbReference>
<dbReference type="InterPro" id="IPR025313">
    <property type="entry name" value="SPB4-like_CTE"/>
</dbReference>
<dbReference type="Pfam" id="PF13959">
    <property type="entry name" value="CTE_SPB4"/>
    <property type="match status" value="1"/>
</dbReference>
<evidence type="ECO:0000259" key="8">
    <source>
        <dbReference type="PROSITE" id="PS51192"/>
    </source>
</evidence>
<dbReference type="Pfam" id="PF00271">
    <property type="entry name" value="Helicase_C"/>
    <property type="match status" value="1"/>
</dbReference>
<dbReference type="EMBL" id="LR901395">
    <property type="protein sequence ID" value="CAD7248511.1"/>
    <property type="molecule type" value="Genomic_DNA"/>
</dbReference>
<evidence type="ECO:0000313" key="11">
    <source>
        <dbReference type="Proteomes" id="UP000677054"/>
    </source>
</evidence>
<gene>
    <name evidence="10" type="ORF">DSTB1V02_LOCUS8323</name>
</gene>
<evidence type="ECO:0000256" key="2">
    <source>
        <dbReference type="ARBA" id="ARBA00022801"/>
    </source>
</evidence>
<organism evidence="10">
    <name type="scientific">Darwinula stevensoni</name>
    <dbReference type="NCBI Taxonomy" id="69355"/>
    <lineage>
        <taxon>Eukaryota</taxon>
        <taxon>Metazoa</taxon>
        <taxon>Ecdysozoa</taxon>
        <taxon>Arthropoda</taxon>
        <taxon>Crustacea</taxon>
        <taxon>Oligostraca</taxon>
        <taxon>Ostracoda</taxon>
        <taxon>Podocopa</taxon>
        <taxon>Podocopida</taxon>
        <taxon>Darwinulocopina</taxon>
        <taxon>Darwinuloidea</taxon>
        <taxon>Darwinulidae</taxon>
        <taxon>Darwinula</taxon>
    </lineage>
</organism>
<comment type="function">
    <text evidence="7">RNA helicase.</text>
</comment>
<evidence type="ECO:0000256" key="4">
    <source>
        <dbReference type="ARBA" id="ARBA00022840"/>
    </source>
</evidence>
<feature type="domain" description="Helicase C-terminal" evidence="9">
    <location>
        <begin position="190"/>
        <end position="341"/>
    </location>
</feature>
<evidence type="ECO:0000259" key="9">
    <source>
        <dbReference type="PROSITE" id="PS51194"/>
    </source>
</evidence>
<dbReference type="SUPFAM" id="SSF52540">
    <property type="entry name" value="P-loop containing nucleoside triphosphate hydrolases"/>
    <property type="match status" value="1"/>
</dbReference>
<dbReference type="Proteomes" id="UP000677054">
    <property type="component" value="Unassembled WGS sequence"/>
</dbReference>
<evidence type="ECO:0000256" key="5">
    <source>
        <dbReference type="ARBA" id="ARBA00022884"/>
    </source>
</evidence>
<dbReference type="PROSITE" id="PS00039">
    <property type="entry name" value="DEAD_ATP_HELICASE"/>
    <property type="match status" value="1"/>
</dbReference>